<evidence type="ECO:0000313" key="4">
    <source>
        <dbReference type="EMBL" id="KAE9614352.1"/>
    </source>
</evidence>
<keyword evidence="5" id="KW-1185">Reference proteome</keyword>
<evidence type="ECO:0000256" key="1">
    <source>
        <dbReference type="PROSITE-ProRule" id="PRU00047"/>
    </source>
</evidence>
<feature type="domain" description="CCHC-type" evidence="3">
    <location>
        <begin position="94"/>
        <end position="109"/>
    </location>
</feature>
<dbReference type="EMBL" id="WOCE01000005">
    <property type="protein sequence ID" value="KAE9614352.1"/>
    <property type="molecule type" value="Genomic_DNA"/>
</dbReference>
<proteinExistence type="predicted"/>
<evidence type="ECO:0000256" key="2">
    <source>
        <dbReference type="SAM" id="MobiDB-lite"/>
    </source>
</evidence>
<name>A0A6A4QLD0_LUPAL</name>
<reference evidence="5" key="1">
    <citation type="journal article" date="2020" name="Nat. Commun.">
        <title>Genome sequence of the cluster root forming white lupin.</title>
        <authorList>
            <person name="Hufnagel B."/>
            <person name="Marques A."/>
            <person name="Soriano A."/>
            <person name="Marques L."/>
            <person name="Divol F."/>
            <person name="Doumas P."/>
            <person name="Sallet E."/>
            <person name="Mancinotti D."/>
            <person name="Carrere S."/>
            <person name="Marande W."/>
            <person name="Arribat S."/>
            <person name="Keller J."/>
            <person name="Huneau C."/>
            <person name="Blein T."/>
            <person name="Aime D."/>
            <person name="Laguerre M."/>
            <person name="Taylor J."/>
            <person name="Schubert V."/>
            <person name="Nelson M."/>
            <person name="Geu-Flores F."/>
            <person name="Crespi M."/>
            <person name="Gallardo-Guerrero K."/>
            <person name="Delaux P.-M."/>
            <person name="Salse J."/>
            <person name="Berges H."/>
            <person name="Guyot R."/>
            <person name="Gouzy J."/>
            <person name="Peret B."/>
        </authorList>
    </citation>
    <scope>NUCLEOTIDE SEQUENCE [LARGE SCALE GENOMIC DNA]</scope>
    <source>
        <strain evidence="5">cv. Amiga</strain>
    </source>
</reference>
<sequence>MGCTNMKADGVATSKSNFPKSVGPHRNFVHERGKGKMFPEEQELCLSPAGTRRYTSHGPRTHANVGGSRLNSPSWCSKCNRKHDGGSCFGTTNRCSRCKETGHVKRYCPMSRQSMNAMETGRPQSIGKVVTMYGAGTSGVDDPARGKLHGDRYSLFSVVEFGSDTLLDICVKCEKLAEIAN</sequence>
<keyword evidence="1" id="KW-0863">Zinc-finger</keyword>
<keyword evidence="1" id="KW-0862">Zinc</keyword>
<accession>A0A6A4QLD0</accession>
<organism evidence="4 5">
    <name type="scientific">Lupinus albus</name>
    <name type="common">White lupine</name>
    <name type="synonym">Lupinus termis</name>
    <dbReference type="NCBI Taxonomy" id="3870"/>
    <lineage>
        <taxon>Eukaryota</taxon>
        <taxon>Viridiplantae</taxon>
        <taxon>Streptophyta</taxon>
        <taxon>Embryophyta</taxon>
        <taxon>Tracheophyta</taxon>
        <taxon>Spermatophyta</taxon>
        <taxon>Magnoliopsida</taxon>
        <taxon>eudicotyledons</taxon>
        <taxon>Gunneridae</taxon>
        <taxon>Pentapetalae</taxon>
        <taxon>rosids</taxon>
        <taxon>fabids</taxon>
        <taxon>Fabales</taxon>
        <taxon>Fabaceae</taxon>
        <taxon>Papilionoideae</taxon>
        <taxon>50 kb inversion clade</taxon>
        <taxon>genistoids sensu lato</taxon>
        <taxon>core genistoids</taxon>
        <taxon>Genisteae</taxon>
        <taxon>Lupinus</taxon>
    </lineage>
</organism>
<gene>
    <name evidence="4" type="ORF">Lalb_Chr05g0227001</name>
</gene>
<dbReference type="InterPro" id="IPR001878">
    <property type="entry name" value="Znf_CCHC"/>
</dbReference>
<dbReference type="GO" id="GO:0003676">
    <property type="term" value="F:nucleic acid binding"/>
    <property type="evidence" value="ECO:0007669"/>
    <property type="project" value="InterPro"/>
</dbReference>
<feature type="region of interest" description="Disordered" evidence="2">
    <location>
        <begin position="1"/>
        <end position="26"/>
    </location>
</feature>
<keyword evidence="1" id="KW-0479">Metal-binding</keyword>
<dbReference type="AlphaFoldDB" id="A0A6A4QLD0"/>
<comment type="caution">
    <text evidence="4">The sequence shown here is derived from an EMBL/GenBank/DDBJ whole genome shotgun (WGS) entry which is preliminary data.</text>
</comment>
<dbReference type="Proteomes" id="UP000447434">
    <property type="component" value="Chromosome 5"/>
</dbReference>
<evidence type="ECO:0000259" key="3">
    <source>
        <dbReference type="PROSITE" id="PS50158"/>
    </source>
</evidence>
<dbReference type="GO" id="GO:0008270">
    <property type="term" value="F:zinc ion binding"/>
    <property type="evidence" value="ECO:0007669"/>
    <property type="project" value="UniProtKB-KW"/>
</dbReference>
<dbReference type="PROSITE" id="PS50158">
    <property type="entry name" value="ZF_CCHC"/>
    <property type="match status" value="1"/>
</dbReference>
<evidence type="ECO:0000313" key="5">
    <source>
        <dbReference type="Proteomes" id="UP000447434"/>
    </source>
</evidence>
<protein>
    <submittedName>
        <fullName evidence="4">Putative transcription factor interactor and regulator CCHC(Zn) family</fullName>
    </submittedName>
</protein>